<dbReference type="InterPro" id="IPR003716">
    <property type="entry name" value="DNA-dir_RNA_pol_omega"/>
</dbReference>
<dbReference type="PATRIC" id="fig|1357400.3.peg.816"/>
<dbReference type="EMBL" id="AZJI01000001">
    <property type="protein sequence ID" value="ETD25256.1"/>
    <property type="molecule type" value="Genomic_DNA"/>
</dbReference>
<evidence type="ECO:0000256" key="5">
    <source>
        <dbReference type="ARBA" id="ARBA00022679"/>
    </source>
</evidence>
<dbReference type="RefSeq" id="WP_023927321.1">
    <property type="nucleotide sequence ID" value="NZ_KI669454.1"/>
</dbReference>
<keyword evidence="5 11" id="KW-0808">Transferase</keyword>
<dbReference type="GO" id="GO:0003899">
    <property type="term" value="F:DNA-directed RNA polymerase activity"/>
    <property type="evidence" value="ECO:0007669"/>
    <property type="project" value="UniProtKB-UniRule"/>
</dbReference>
<evidence type="ECO:0000256" key="4">
    <source>
        <dbReference type="ARBA" id="ARBA00022478"/>
    </source>
</evidence>
<protein>
    <recommendedName>
        <fullName evidence="3 11">DNA-directed RNA polymerase subunit omega</fullName>
        <shortName evidence="11">RNAP omega subunit</shortName>
        <ecNumber evidence="2 11">2.7.7.6</ecNumber>
    </recommendedName>
    <alternativeName>
        <fullName evidence="9 11">RNA polymerase omega subunit</fullName>
    </alternativeName>
    <alternativeName>
        <fullName evidence="8 11">Transcriptase subunit omega</fullName>
    </alternativeName>
</protein>
<dbReference type="SMART" id="SM01409">
    <property type="entry name" value="RNA_pol_Rpb6"/>
    <property type="match status" value="1"/>
</dbReference>
<dbReference type="Gene3D" id="3.90.940.10">
    <property type="match status" value="1"/>
</dbReference>
<dbReference type="GO" id="GO:0003677">
    <property type="term" value="F:DNA binding"/>
    <property type="evidence" value="ECO:0007669"/>
    <property type="project" value="UniProtKB-UniRule"/>
</dbReference>
<evidence type="ECO:0000313" key="12">
    <source>
        <dbReference type="EMBL" id="ETD25256.1"/>
    </source>
</evidence>
<gene>
    <name evidence="11" type="primary">rpoZ</name>
    <name evidence="12" type="ORF">HMPREF2086_00596</name>
</gene>
<keyword evidence="4 11" id="KW-0240">DNA-directed RNA polymerase</keyword>
<dbReference type="AlphaFoldDB" id="V8CEU0"/>
<dbReference type="NCBIfam" id="TIGR00690">
    <property type="entry name" value="rpoZ"/>
    <property type="match status" value="1"/>
</dbReference>
<dbReference type="SUPFAM" id="SSF63562">
    <property type="entry name" value="RPB6/omega subunit-like"/>
    <property type="match status" value="1"/>
</dbReference>
<evidence type="ECO:0000313" key="13">
    <source>
        <dbReference type="Proteomes" id="UP000018731"/>
    </source>
</evidence>
<evidence type="ECO:0000256" key="6">
    <source>
        <dbReference type="ARBA" id="ARBA00022695"/>
    </source>
</evidence>
<evidence type="ECO:0000256" key="1">
    <source>
        <dbReference type="ARBA" id="ARBA00006711"/>
    </source>
</evidence>
<dbReference type="OrthoDB" id="5334728at2"/>
<comment type="caution">
    <text evidence="12">The sequence shown here is derived from an EMBL/GenBank/DDBJ whole genome shotgun (WGS) entry which is preliminary data.</text>
</comment>
<sequence length="80" mass="9206">MRHNAKRSEEITAAALERVNNDRYILSNMIFKRVKQLNNGAEILVEANPRIEKLTDIALREIAEGKLSLERIDNPSENLF</sequence>
<keyword evidence="7 11" id="KW-0804">Transcription</keyword>
<dbReference type="GO" id="GO:0006351">
    <property type="term" value="P:DNA-templated transcription"/>
    <property type="evidence" value="ECO:0007669"/>
    <property type="project" value="UniProtKB-UniRule"/>
</dbReference>
<name>V8CEU0_9HELI</name>
<dbReference type="NCBIfam" id="NF001579">
    <property type="entry name" value="PRK00392.6-2"/>
    <property type="match status" value="1"/>
</dbReference>
<evidence type="ECO:0000256" key="3">
    <source>
        <dbReference type="ARBA" id="ARBA00013725"/>
    </source>
</evidence>
<comment type="function">
    <text evidence="11">Promotes RNA polymerase assembly. Latches the N- and C-terminal regions of the beta' subunit thereby facilitating its interaction with the beta and alpha subunits.</text>
</comment>
<evidence type="ECO:0000256" key="8">
    <source>
        <dbReference type="ARBA" id="ARBA00029924"/>
    </source>
</evidence>
<accession>V8CEU0</accession>
<comment type="catalytic activity">
    <reaction evidence="10 11">
        <text>RNA(n) + a ribonucleoside 5'-triphosphate = RNA(n+1) + diphosphate</text>
        <dbReference type="Rhea" id="RHEA:21248"/>
        <dbReference type="Rhea" id="RHEA-COMP:14527"/>
        <dbReference type="Rhea" id="RHEA-COMP:17342"/>
        <dbReference type="ChEBI" id="CHEBI:33019"/>
        <dbReference type="ChEBI" id="CHEBI:61557"/>
        <dbReference type="ChEBI" id="CHEBI:140395"/>
        <dbReference type="EC" id="2.7.7.6"/>
    </reaction>
</comment>
<dbReference type="InterPro" id="IPR006110">
    <property type="entry name" value="Pol_omega/Rpo6/RPB6"/>
</dbReference>
<evidence type="ECO:0000256" key="9">
    <source>
        <dbReference type="ARBA" id="ARBA00030998"/>
    </source>
</evidence>
<comment type="similarity">
    <text evidence="1 11">Belongs to the RNA polymerase subunit omega family.</text>
</comment>
<reference evidence="12 13" key="1">
    <citation type="journal article" date="2014" name="Genome Announc.">
        <title>Draft genome sequences of six enterohepatic helicobacter species isolated from humans and one from rhesus macaques.</title>
        <authorList>
            <person name="Shen Z."/>
            <person name="Sheh A."/>
            <person name="Young S.K."/>
            <person name="Abouelliel A."/>
            <person name="Ward D.V."/>
            <person name="Earl A.M."/>
            <person name="Fox J.G."/>
        </authorList>
    </citation>
    <scope>NUCLEOTIDE SEQUENCE [LARGE SCALE GENOMIC DNA]</scope>
    <source>
        <strain evidence="12 13">MIT 99-5501</strain>
    </source>
</reference>
<evidence type="ECO:0000256" key="2">
    <source>
        <dbReference type="ARBA" id="ARBA00012418"/>
    </source>
</evidence>
<dbReference type="Pfam" id="PF01192">
    <property type="entry name" value="RNA_pol_Rpb6"/>
    <property type="match status" value="1"/>
</dbReference>
<dbReference type="STRING" id="1357400.HMPREF2086_00596"/>
<comment type="subunit">
    <text evidence="11">The RNAP catalytic core consists of 2 alpha, 1 beta, 1 beta' and 1 omega subunit. When a sigma factor is associated with the core the holoenzyme is formed, which can initiate transcription.</text>
</comment>
<dbReference type="eggNOG" id="COG1758">
    <property type="taxonomic scope" value="Bacteria"/>
</dbReference>
<dbReference type="EC" id="2.7.7.6" evidence="2 11"/>
<proteinExistence type="inferred from homology"/>
<evidence type="ECO:0000256" key="11">
    <source>
        <dbReference type="HAMAP-Rule" id="MF_00366"/>
    </source>
</evidence>
<organism evidence="12 13">
    <name type="scientific">Helicobacter macacae MIT 99-5501</name>
    <dbReference type="NCBI Taxonomy" id="1357400"/>
    <lineage>
        <taxon>Bacteria</taxon>
        <taxon>Pseudomonadati</taxon>
        <taxon>Campylobacterota</taxon>
        <taxon>Epsilonproteobacteria</taxon>
        <taxon>Campylobacterales</taxon>
        <taxon>Helicobacteraceae</taxon>
        <taxon>Helicobacter</taxon>
    </lineage>
</organism>
<evidence type="ECO:0000256" key="10">
    <source>
        <dbReference type="ARBA" id="ARBA00048552"/>
    </source>
</evidence>
<evidence type="ECO:0000256" key="7">
    <source>
        <dbReference type="ARBA" id="ARBA00023163"/>
    </source>
</evidence>
<dbReference type="GO" id="GO:0000428">
    <property type="term" value="C:DNA-directed RNA polymerase complex"/>
    <property type="evidence" value="ECO:0007669"/>
    <property type="project" value="UniProtKB-KW"/>
</dbReference>
<dbReference type="HAMAP" id="MF_00366">
    <property type="entry name" value="RNApol_bact_RpoZ"/>
    <property type="match status" value="1"/>
</dbReference>
<dbReference type="HOGENOM" id="CLU_125406_3_0_7"/>
<keyword evidence="13" id="KW-1185">Reference proteome</keyword>
<keyword evidence="6 11" id="KW-0548">Nucleotidyltransferase</keyword>
<dbReference type="InterPro" id="IPR036161">
    <property type="entry name" value="RPB6/omega-like_sf"/>
</dbReference>
<dbReference type="Proteomes" id="UP000018731">
    <property type="component" value="Unassembled WGS sequence"/>
</dbReference>